<feature type="chain" id="PRO_5035268320" description="PEP-CTERM sorting domain-containing protein" evidence="2">
    <location>
        <begin position="24"/>
        <end position="269"/>
    </location>
</feature>
<keyword evidence="1" id="KW-0812">Transmembrane</keyword>
<keyword evidence="2" id="KW-0732">Signal</keyword>
<name>A0A8J3GDL4_9BACT</name>
<evidence type="ECO:0000256" key="1">
    <source>
        <dbReference type="SAM" id="Phobius"/>
    </source>
</evidence>
<reference evidence="3" key="1">
    <citation type="journal article" date="2014" name="Int. J. Syst. Evol. Microbiol.">
        <title>Complete genome sequence of Corynebacterium casei LMG S-19264T (=DSM 44701T), isolated from a smear-ripened cheese.</title>
        <authorList>
            <consortium name="US DOE Joint Genome Institute (JGI-PGF)"/>
            <person name="Walter F."/>
            <person name="Albersmeier A."/>
            <person name="Kalinowski J."/>
            <person name="Ruckert C."/>
        </authorList>
    </citation>
    <scope>NUCLEOTIDE SEQUENCE</scope>
    <source>
        <strain evidence="3">KCTC 12870</strain>
    </source>
</reference>
<reference evidence="3" key="2">
    <citation type="submission" date="2020-09" db="EMBL/GenBank/DDBJ databases">
        <authorList>
            <person name="Sun Q."/>
            <person name="Kim S."/>
        </authorList>
    </citation>
    <scope>NUCLEOTIDE SEQUENCE</scope>
    <source>
        <strain evidence="3">KCTC 12870</strain>
    </source>
</reference>
<keyword evidence="4" id="KW-1185">Reference proteome</keyword>
<organism evidence="3 4">
    <name type="scientific">Cerasicoccus arenae</name>
    <dbReference type="NCBI Taxonomy" id="424488"/>
    <lineage>
        <taxon>Bacteria</taxon>
        <taxon>Pseudomonadati</taxon>
        <taxon>Verrucomicrobiota</taxon>
        <taxon>Opitutia</taxon>
        <taxon>Puniceicoccales</taxon>
        <taxon>Cerasicoccaceae</taxon>
        <taxon>Cerasicoccus</taxon>
    </lineage>
</organism>
<dbReference type="EMBL" id="BMXG01000005">
    <property type="protein sequence ID" value="GHB96597.1"/>
    <property type="molecule type" value="Genomic_DNA"/>
</dbReference>
<feature type="transmembrane region" description="Helical" evidence="1">
    <location>
        <begin position="245"/>
        <end position="262"/>
    </location>
</feature>
<comment type="caution">
    <text evidence="3">The sequence shown here is derived from an EMBL/GenBank/DDBJ whole genome shotgun (WGS) entry which is preliminary data.</text>
</comment>
<evidence type="ECO:0000256" key="2">
    <source>
        <dbReference type="SAM" id="SignalP"/>
    </source>
</evidence>
<protein>
    <recommendedName>
        <fullName evidence="5">PEP-CTERM sorting domain-containing protein</fullName>
    </recommendedName>
</protein>
<evidence type="ECO:0000313" key="4">
    <source>
        <dbReference type="Proteomes" id="UP000642829"/>
    </source>
</evidence>
<accession>A0A8J3GDL4</accession>
<sequence length="269" mass="28278">MKTNHIKSIVLAPLLFVPVLTHATVLFTENFESYTPAQNVPTGGNWQALDPADILTAQTDSSNLFSTGNQYGQLSLINFSSNMIARATNFTGTLNGQFSMQFNDPSGEAHSGRGWSLRLGSGAGNSSTAFGVFIDDGNLFLSSGNGVDPNGGTITTYSKDVTNSLDIVFNNDNTIYNYAGGSVASHTMDVYLNGTLVGDDLAGAGGLATGVAIATFNYTAKADPFTGTLFVDNLNVNSVAVIPESSNYAILAGALGFLVVAYRRKRANQ</sequence>
<proteinExistence type="predicted"/>
<evidence type="ECO:0008006" key="5">
    <source>
        <dbReference type="Google" id="ProtNLM"/>
    </source>
</evidence>
<keyword evidence="1" id="KW-1133">Transmembrane helix</keyword>
<keyword evidence="1" id="KW-0472">Membrane</keyword>
<gene>
    <name evidence="3" type="ORF">GCM10007047_10620</name>
</gene>
<evidence type="ECO:0000313" key="3">
    <source>
        <dbReference type="EMBL" id="GHB96597.1"/>
    </source>
</evidence>
<dbReference type="AlphaFoldDB" id="A0A8J3GDL4"/>
<feature type="signal peptide" evidence="2">
    <location>
        <begin position="1"/>
        <end position="23"/>
    </location>
</feature>
<dbReference type="RefSeq" id="WP_189512660.1">
    <property type="nucleotide sequence ID" value="NZ_BMXG01000005.1"/>
</dbReference>
<dbReference type="Proteomes" id="UP000642829">
    <property type="component" value="Unassembled WGS sequence"/>
</dbReference>